<reference evidence="3 4" key="1">
    <citation type="journal article" date="2017" name="PLoS Biol.">
        <title>The sea cucumber genome provides insights into morphological evolution and visceral regeneration.</title>
        <authorList>
            <person name="Zhang X."/>
            <person name="Sun L."/>
            <person name="Yuan J."/>
            <person name="Sun Y."/>
            <person name="Gao Y."/>
            <person name="Zhang L."/>
            <person name="Li S."/>
            <person name="Dai H."/>
            <person name="Hamel J.F."/>
            <person name="Liu C."/>
            <person name="Yu Y."/>
            <person name="Liu S."/>
            <person name="Lin W."/>
            <person name="Guo K."/>
            <person name="Jin S."/>
            <person name="Xu P."/>
            <person name="Storey K.B."/>
            <person name="Huan P."/>
            <person name="Zhang T."/>
            <person name="Zhou Y."/>
            <person name="Zhang J."/>
            <person name="Lin C."/>
            <person name="Li X."/>
            <person name="Xing L."/>
            <person name="Huo D."/>
            <person name="Sun M."/>
            <person name="Wang L."/>
            <person name="Mercier A."/>
            <person name="Li F."/>
            <person name="Yang H."/>
            <person name="Xiang J."/>
        </authorList>
    </citation>
    <scope>NUCLEOTIDE SEQUENCE [LARGE SCALE GENOMIC DNA]</scope>
    <source>
        <strain evidence="3">Shaxun</strain>
        <tissue evidence="3">Muscle</tissue>
    </source>
</reference>
<dbReference type="Gene3D" id="2.40.10.10">
    <property type="entry name" value="Trypsin-like serine proteases"/>
    <property type="match status" value="1"/>
</dbReference>
<feature type="domain" description="Peptidase S1" evidence="2">
    <location>
        <begin position="1"/>
        <end position="58"/>
    </location>
</feature>
<name>A0A2G8JCD1_STIJA</name>
<dbReference type="InterPro" id="IPR001254">
    <property type="entry name" value="Trypsin_dom"/>
</dbReference>
<organism evidence="3 4">
    <name type="scientific">Stichopus japonicus</name>
    <name type="common">Sea cucumber</name>
    <dbReference type="NCBI Taxonomy" id="307972"/>
    <lineage>
        <taxon>Eukaryota</taxon>
        <taxon>Metazoa</taxon>
        <taxon>Echinodermata</taxon>
        <taxon>Eleutherozoa</taxon>
        <taxon>Echinozoa</taxon>
        <taxon>Holothuroidea</taxon>
        <taxon>Aspidochirotacea</taxon>
        <taxon>Aspidochirotida</taxon>
        <taxon>Stichopodidae</taxon>
        <taxon>Apostichopus</taxon>
    </lineage>
</organism>
<comment type="caution">
    <text evidence="3">The sequence shown here is derived from an EMBL/GenBank/DDBJ whole genome shotgun (WGS) entry which is preliminary data.</text>
</comment>
<dbReference type="EMBL" id="MRZV01002579">
    <property type="protein sequence ID" value="PIK33408.1"/>
    <property type="molecule type" value="Genomic_DNA"/>
</dbReference>
<protein>
    <submittedName>
        <fullName evidence="3">Polyserase-2</fullName>
    </submittedName>
</protein>
<accession>A0A2G8JCD1</accession>
<dbReference type="OrthoDB" id="9425590at2759"/>
<keyword evidence="4" id="KW-1185">Reference proteome</keyword>
<dbReference type="GO" id="GO:0006508">
    <property type="term" value="P:proteolysis"/>
    <property type="evidence" value="ECO:0007669"/>
    <property type="project" value="InterPro"/>
</dbReference>
<feature type="non-terminal residue" evidence="3">
    <location>
        <position position="58"/>
    </location>
</feature>
<evidence type="ECO:0000313" key="3">
    <source>
        <dbReference type="EMBL" id="PIK33408.1"/>
    </source>
</evidence>
<sequence>MVHPGYNPIILDNDVALLKLAEPVKFDYYVRPVCLPDGNDFDEVERYTNCYATGWGRT</sequence>
<dbReference type="InterPro" id="IPR009003">
    <property type="entry name" value="Peptidase_S1_PA"/>
</dbReference>
<gene>
    <name evidence="3" type="ORF">BSL78_29773</name>
</gene>
<dbReference type="Pfam" id="PF00089">
    <property type="entry name" value="Trypsin"/>
    <property type="match status" value="1"/>
</dbReference>
<dbReference type="PROSITE" id="PS50240">
    <property type="entry name" value="TRYPSIN_DOM"/>
    <property type="match status" value="1"/>
</dbReference>
<dbReference type="InterPro" id="IPR043504">
    <property type="entry name" value="Peptidase_S1_PA_chymotrypsin"/>
</dbReference>
<evidence type="ECO:0000259" key="2">
    <source>
        <dbReference type="PROSITE" id="PS50240"/>
    </source>
</evidence>
<dbReference type="GO" id="GO:0004252">
    <property type="term" value="F:serine-type endopeptidase activity"/>
    <property type="evidence" value="ECO:0007669"/>
    <property type="project" value="InterPro"/>
</dbReference>
<dbReference type="PANTHER" id="PTHR24252:SF7">
    <property type="entry name" value="HYALIN"/>
    <property type="match status" value="1"/>
</dbReference>
<dbReference type="PANTHER" id="PTHR24252">
    <property type="entry name" value="ACROSIN-RELATED"/>
    <property type="match status" value="1"/>
</dbReference>
<dbReference type="STRING" id="307972.A0A2G8JCD1"/>
<keyword evidence="1" id="KW-1015">Disulfide bond</keyword>
<evidence type="ECO:0000313" key="4">
    <source>
        <dbReference type="Proteomes" id="UP000230750"/>
    </source>
</evidence>
<dbReference type="SUPFAM" id="SSF50494">
    <property type="entry name" value="Trypsin-like serine proteases"/>
    <property type="match status" value="1"/>
</dbReference>
<proteinExistence type="predicted"/>
<dbReference type="Proteomes" id="UP000230750">
    <property type="component" value="Unassembled WGS sequence"/>
</dbReference>
<dbReference type="AlphaFoldDB" id="A0A2G8JCD1"/>
<evidence type="ECO:0000256" key="1">
    <source>
        <dbReference type="ARBA" id="ARBA00023157"/>
    </source>
</evidence>